<dbReference type="OrthoDB" id="69641at2759"/>
<reference key="1">
    <citation type="submission" date="2007-01" db="EMBL/GenBank/DDBJ databases">
        <title>The Genome Sequence of Puccinia graminis f. sp. tritici Strain CRL 75-36-700-3.</title>
        <authorList>
            <consortium name="The Broad Institute Genome Sequencing Platform"/>
            <person name="Birren B."/>
            <person name="Lander E."/>
            <person name="Galagan J."/>
            <person name="Nusbaum C."/>
            <person name="Devon K."/>
            <person name="Cuomo C."/>
            <person name="Jaffe D."/>
            <person name="Butler J."/>
            <person name="Alvarez P."/>
            <person name="Gnerre S."/>
            <person name="Grabherr M."/>
            <person name="Mauceli E."/>
            <person name="Brockman W."/>
            <person name="Young S."/>
            <person name="LaButti K."/>
            <person name="Sykes S."/>
            <person name="DeCaprio D."/>
            <person name="Crawford M."/>
            <person name="Koehrsen M."/>
            <person name="Engels R."/>
            <person name="Montgomery P."/>
            <person name="Pearson M."/>
            <person name="Howarth C."/>
            <person name="Larson L."/>
            <person name="White J."/>
            <person name="Zeng Q."/>
            <person name="Kodira C."/>
            <person name="Yandava C."/>
            <person name="Alvarado L."/>
            <person name="O'Leary S."/>
            <person name="Szabo L."/>
            <person name="Dean R."/>
            <person name="Schein J."/>
        </authorList>
    </citation>
    <scope>NUCLEOTIDE SEQUENCE</scope>
    <source>
        <strain>CRL 75-36-700-3</strain>
    </source>
</reference>
<dbReference type="InterPro" id="IPR016135">
    <property type="entry name" value="UBQ-conjugating_enzyme/RWD"/>
</dbReference>
<proteinExistence type="predicted"/>
<dbReference type="SUPFAM" id="SSF54495">
    <property type="entry name" value="UBC-like"/>
    <property type="match status" value="1"/>
</dbReference>
<reference evidence="3" key="2">
    <citation type="journal article" date="2011" name="Proc. Natl. Acad. Sci. U.S.A.">
        <title>Obligate biotrophy features unraveled by the genomic analysis of rust fungi.</title>
        <authorList>
            <person name="Duplessis S."/>
            <person name="Cuomo C.A."/>
            <person name="Lin Y.-C."/>
            <person name="Aerts A."/>
            <person name="Tisserant E."/>
            <person name="Veneault-Fourrey C."/>
            <person name="Joly D.L."/>
            <person name="Hacquard S."/>
            <person name="Amselem J."/>
            <person name="Cantarel B.L."/>
            <person name="Chiu R."/>
            <person name="Coutinho P.M."/>
            <person name="Feau N."/>
            <person name="Field M."/>
            <person name="Frey P."/>
            <person name="Gelhaye E."/>
            <person name="Goldberg J."/>
            <person name="Grabherr M.G."/>
            <person name="Kodira C.D."/>
            <person name="Kohler A."/>
            <person name="Kuees U."/>
            <person name="Lindquist E.A."/>
            <person name="Lucas S.M."/>
            <person name="Mago R."/>
            <person name="Mauceli E."/>
            <person name="Morin E."/>
            <person name="Murat C."/>
            <person name="Pangilinan J.L."/>
            <person name="Park R."/>
            <person name="Pearson M."/>
            <person name="Quesneville H."/>
            <person name="Rouhier N."/>
            <person name="Sakthikumar S."/>
            <person name="Salamov A.A."/>
            <person name="Schmutz J."/>
            <person name="Selles B."/>
            <person name="Shapiro H."/>
            <person name="Tanguay P."/>
            <person name="Tuskan G.A."/>
            <person name="Henrissat B."/>
            <person name="Van de Peer Y."/>
            <person name="Rouze P."/>
            <person name="Ellis J.G."/>
            <person name="Dodds P.N."/>
            <person name="Schein J.E."/>
            <person name="Zhong S."/>
            <person name="Hamelin R.C."/>
            <person name="Grigoriev I.V."/>
            <person name="Szabo L.J."/>
            <person name="Martin F."/>
        </authorList>
    </citation>
    <scope>NUCLEOTIDE SEQUENCE [LARGE SCALE GENOMIC DNA]</scope>
    <source>
        <strain evidence="3">CRL 75-36-700-3 / race SCCL</strain>
    </source>
</reference>
<dbReference type="KEGG" id="pgr:PGTG_17160"/>
<evidence type="ECO:0000259" key="1">
    <source>
        <dbReference type="PROSITE" id="PS50908"/>
    </source>
</evidence>
<dbReference type="GeneID" id="10529132"/>
<dbReference type="EMBL" id="DS178344">
    <property type="protein sequence ID" value="EFP91303.1"/>
    <property type="molecule type" value="Genomic_DNA"/>
</dbReference>
<dbReference type="InterPro" id="IPR006575">
    <property type="entry name" value="RWD_dom"/>
</dbReference>
<dbReference type="Gene3D" id="3.10.110.10">
    <property type="entry name" value="Ubiquitin Conjugating Enzyme"/>
    <property type="match status" value="1"/>
</dbReference>
<dbReference type="PROSITE" id="PS50908">
    <property type="entry name" value="RWD"/>
    <property type="match status" value="1"/>
</dbReference>
<dbReference type="VEuPathDB" id="FungiDB:PGTG_17160"/>
<gene>
    <name evidence="2" type="ORF">PGTG_17160</name>
</gene>
<keyword evidence="3" id="KW-1185">Reference proteome</keyword>
<organism evidence="2 3">
    <name type="scientific">Puccinia graminis f. sp. tritici (strain CRL 75-36-700-3 / race SCCL)</name>
    <name type="common">Black stem rust fungus</name>
    <dbReference type="NCBI Taxonomy" id="418459"/>
    <lineage>
        <taxon>Eukaryota</taxon>
        <taxon>Fungi</taxon>
        <taxon>Dikarya</taxon>
        <taxon>Basidiomycota</taxon>
        <taxon>Pucciniomycotina</taxon>
        <taxon>Pucciniomycetes</taxon>
        <taxon>Pucciniales</taxon>
        <taxon>Pucciniaceae</taxon>
        <taxon>Puccinia</taxon>
    </lineage>
</organism>
<protein>
    <recommendedName>
        <fullName evidence="1">RWD domain-containing protein</fullName>
    </recommendedName>
</protein>
<accession>E3L428</accession>
<evidence type="ECO:0000313" key="3">
    <source>
        <dbReference type="Proteomes" id="UP000008783"/>
    </source>
</evidence>
<dbReference type="Proteomes" id="UP000008783">
    <property type="component" value="Unassembled WGS sequence"/>
</dbReference>
<name>E3L428_PUCGT</name>
<sequence length="132" mass="15167">MFLFETNEHHRLHSISLLIQLDLDNHLDTNYEDEDAGEDDTSFELLLKIPDDYPSQNAAPRLTLLAKYLGPFSVNEALLESIRKAFEGKSADEAILYDGIENAREILSEFCRTRHQNRRVEESASEEEVVPM</sequence>
<dbReference type="AlphaFoldDB" id="E3L428"/>
<dbReference type="RefSeq" id="XP_003335722.1">
    <property type="nucleotide sequence ID" value="XM_003335674.1"/>
</dbReference>
<dbReference type="HOGENOM" id="CLU_158141_0_0_1"/>
<dbReference type="InParanoid" id="E3L428"/>
<dbReference type="STRING" id="418459.E3L428"/>
<feature type="domain" description="RWD" evidence="1">
    <location>
        <begin position="7"/>
        <end position="110"/>
    </location>
</feature>
<evidence type="ECO:0000313" key="2">
    <source>
        <dbReference type="EMBL" id="EFP91303.1"/>
    </source>
</evidence>